<dbReference type="InterPro" id="IPR036965">
    <property type="entry name" value="Terpene_synth_N_sf"/>
</dbReference>
<sequence>MAATLVENGTNGQKEIVCPVANFSPSLWGEQFIKFSFDTELVEKYAKEIEGLKNQVRGMRKTQGEYIVETMNLINTLERLGISYHFEDKIEELLEHFFNLNLDYADEAYDL</sequence>
<dbReference type="InterPro" id="IPR001906">
    <property type="entry name" value="Terpene_synth_N"/>
</dbReference>
<dbReference type="AlphaFoldDB" id="A0A8S0VFI3"/>
<dbReference type="Gene3D" id="1.10.600.10">
    <property type="entry name" value="Farnesyl Diphosphate Synthase"/>
    <property type="match status" value="1"/>
</dbReference>
<evidence type="ECO:0000313" key="2">
    <source>
        <dbReference type="EMBL" id="CAA3032630.1"/>
    </source>
</evidence>
<organism evidence="2 3">
    <name type="scientific">Olea europaea subsp. europaea</name>
    <dbReference type="NCBI Taxonomy" id="158383"/>
    <lineage>
        <taxon>Eukaryota</taxon>
        <taxon>Viridiplantae</taxon>
        <taxon>Streptophyta</taxon>
        <taxon>Embryophyta</taxon>
        <taxon>Tracheophyta</taxon>
        <taxon>Spermatophyta</taxon>
        <taxon>Magnoliopsida</taxon>
        <taxon>eudicotyledons</taxon>
        <taxon>Gunneridae</taxon>
        <taxon>Pentapetalae</taxon>
        <taxon>asterids</taxon>
        <taxon>lamiids</taxon>
        <taxon>Lamiales</taxon>
        <taxon>Oleaceae</taxon>
        <taxon>Oleeae</taxon>
        <taxon>Olea</taxon>
    </lineage>
</organism>
<reference evidence="2 3" key="1">
    <citation type="submission" date="2019-12" db="EMBL/GenBank/DDBJ databases">
        <authorList>
            <person name="Alioto T."/>
            <person name="Alioto T."/>
            <person name="Gomez Garrido J."/>
        </authorList>
    </citation>
    <scope>NUCLEOTIDE SEQUENCE [LARGE SCALE GENOMIC DNA]</scope>
</reference>
<dbReference type="Proteomes" id="UP000594638">
    <property type="component" value="Unassembled WGS sequence"/>
</dbReference>
<evidence type="ECO:0000259" key="1">
    <source>
        <dbReference type="Pfam" id="PF01397"/>
    </source>
</evidence>
<dbReference type="OrthoDB" id="912742at2759"/>
<dbReference type="Gramene" id="OE9A017989T1">
    <property type="protein sequence ID" value="OE9A017989C1"/>
    <property type="gene ID" value="OE9A017989"/>
</dbReference>
<dbReference type="InterPro" id="IPR008930">
    <property type="entry name" value="Terpenoid_cyclase/PrenylTrfase"/>
</dbReference>
<comment type="caution">
    <text evidence="2">The sequence shown here is derived from an EMBL/GenBank/DDBJ whole genome shotgun (WGS) entry which is preliminary data.</text>
</comment>
<dbReference type="GO" id="GO:0010333">
    <property type="term" value="F:terpene synthase activity"/>
    <property type="evidence" value="ECO:0007669"/>
    <property type="project" value="InterPro"/>
</dbReference>
<dbReference type="Pfam" id="PF01397">
    <property type="entry name" value="Terpene_synth"/>
    <property type="match status" value="1"/>
</dbReference>
<dbReference type="Gene3D" id="1.50.10.130">
    <property type="entry name" value="Terpene synthase, N-terminal domain"/>
    <property type="match status" value="1"/>
</dbReference>
<keyword evidence="3" id="KW-1185">Reference proteome</keyword>
<accession>A0A8S0VFI3</accession>
<dbReference type="SUPFAM" id="SSF48239">
    <property type="entry name" value="Terpenoid cyclases/Protein prenyltransferases"/>
    <property type="match status" value="1"/>
</dbReference>
<name>A0A8S0VFI3_OLEEU</name>
<protein>
    <submittedName>
        <fullName evidence="2">Vetispiradiene synthase 2-like</fullName>
    </submittedName>
</protein>
<feature type="domain" description="Terpene synthase N-terminal" evidence="1">
    <location>
        <begin position="28"/>
        <end position="103"/>
    </location>
</feature>
<proteinExistence type="predicted"/>
<gene>
    <name evidence="2" type="ORF">OLEA9_A017989</name>
</gene>
<dbReference type="InterPro" id="IPR008949">
    <property type="entry name" value="Isoprenoid_synthase_dom_sf"/>
</dbReference>
<dbReference type="EMBL" id="CACTIH010009633">
    <property type="protein sequence ID" value="CAA3032630.1"/>
    <property type="molecule type" value="Genomic_DNA"/>
</dbReference>
<evidence type="ECO:0000313" key="3">
    <source>
        <dbReference type="Proteomes" id="UP000594638"/>
    </source>
</evidence>